<comment type="caution">
    <text evidence="4">The sequence shown here is derived from an EMBL/GenBank/DDBJ whole genome shotgun (WGS) entry which is preliminary data.</text>
</comment>
<dbReference type="GO" id="GO:0005886">
    <property type="term" value="C:plasma membrane"/>
    <property type="evidence" value="ECO:0007669"/>
    <property type="project" value="TreeGrafter"/>
</dbReference>
<evidence type="ECO:0000313" key="5">
    <source>
        <dbReference type="Proteomes" id="UP000440978"/>
    </source>
</evidence>
<keyword evidence="2" id="KW-0472">Membrane</keyword>
<gene>
    <name evidence="4" type="ORF">GMB86_14215</name>
</gene>
<sequence length="201" mass="22960">MEIIQNYFYTYGYLAIFIFIFFGIVGIPSPEESFLIFVGIALTQGSLNIVLCILIAFLGSLTGMITSYLIGYYIGKPFIIKYGKYIGLTPERWHKAEEKFQKRAFIMIMIGYFIPGIRQINPYMAGLSRYKFIFYLIASTIGAFIWCTLFILLGFFVGNKVHEFLTFTPVHIAIVGSILALVFIILTIVHIIRIKRRSSGK</sequence>
<organism evidence="4 5">
    <name type="scientific">Terrilactibacillus tamarindi</name>
    <dbReference type="NCBI Taxonomy" id="2599694"/>
    <lineage>
        <taxon>Bacteria</taxon>
        <taxon>Bacillati</taxon>
        <taxon>Bacillota</taxon>
        <taxon>Bacilli</taxon>
        <taxon>Bacillales</taxon>
        <taxon>Bacillaceae</taxon>
        <taxon>Terrilactibacillus</taxon>
    </lineage>
</organism>
<dbReference type="PANTHER" id="PTHR42709">
    <property type="entry name" value="ALKALINE PHOSPHATASE LIKE PROTEIN"/>
    <property type="match status" value="1"/>
</dbReference>
<feature type="transmembrane region" description="Helical" evidence="2">
    <location>
        <begin position="132"/>
        <end position="158"/>
    </location>
</feature>
<accession>A0A6N8CVB2</accession>
<dbReference type="Proteomes" id="UP000440978">
    <property type="component" value="Unassembled WGS sequence"/>
</dbReference>
<evidence type="ECO:0000256" key="1">
    <source>
        <dbReference type="ARBA" id="ARBA00010792"/>
    </source>
</evidence>
<dbReference type="InterPro" id="IPR032816">
    <property type="entry name" value="VTT_dom"/>
</dbReference>
<dbReference type="RefSeq" id="WP_155221015.1">
    <property type="nucleotide sequence ID" value="NZ_WNHB01000028.1"/>
</dbReference>
<comment type="similarity">
    <text evidence="1">Belongs to the DedA family.</text>
</comment>
<feature type="transmembrane region" description="Helical" evidence="2">
    <location>
        <begin position="170"/>
        <end position="192"/>
    </location>
</feature>
<keyword evidence="2" id="KW-0812">Transmembrane</keyword>
<dbReference type="InterPro" id="IPR051311">
    <property type="entry name" value="DedA_domain"/>
</dbReference>
<keyword evidence="2" id="KW-1133">Transmembrane helix</keyword>
<proteinExistence type="inferred from homology"/>
<feature type="transmembrane region" description="Helical" evidence="2">
    <location>
        <begin position="7"/>
        <end position="28"/>
    </location>
</feature>
<keyword evidence="5" id="KW-1185">Reference proteome</keyword>
<dbReference type="AlphaFoldDB" id="A0A6N8CVB2"/>
<feature type="domain" description="VTT" evidence="3">
    <location>
        <begin position="30"/>
        <end position="154"/>
    </location>
</feature>
<evidence type="ECO:0000313" key="4">
    <source>
        <dbReference type="EMBL" id="MTT33155.1"/>
    </source>
</evidence>
<protein>
    <submittedName>
        <fullName evidence="4">DedA family protein</fullName>
    </submittedName>
</protein>
<dbReference type="EMBL" id="WNHB01000028">
    <property type="protein sequence ID" value="MTT33155.1"/>
    <property type="molecule type" value="Genomic_DNA"/>
</dbReference>
<name>A0A6N8CVB2_9BACI</name>
<dbReference type="PANTHER" id="PTHR42709:SF9">
    <property type="entry name" value="ALKALINE PHOSPHATASE LIKE PROTEIN"/>
    <property type="match status" value="1"/>
</dbReference>
<evidence type="ECO:0000259" key="3">
    <source>
        <dbReference type="Pfam" id="PF09335"/>
    </source>
</evidence>
<dbReference type="OrthoDB" id="9782291at2"/>
<dbReference type="Pfam" id="PF09335">
    <property type="entry name" value="VTT_dom"/>
    <property type="match status" value="1"/>
</dbReference>
<evidence type="ECO:0000256" key="2">
    <source>
        <dbReference type="SAM" id="Phobius"/>
    </source>
</evidence>
<reference evidence="4 5" key="1">
    <citation type="submission" date="2019-11" db="EMBL/GenBank/DDBJ databases">
        <title>Terrilactibacillus tamarindus sp. nov. BCM23-1 isolated from bark of Tamarindus indica.</title>
        <authorList>
            <person name="Kingkaew E."/>
            <person name="Tanasupawat S."/>
        </authorList>
    </citation>
    <scope>NUCLEOTIDE SEQUENCE [LARGE SCALE GENOMIC DNA]</scope>
    <source>
        <strain evidence="4 5">BCM23-1</strain>
    </source>
</reference>